<dbReference type="Gene3D" id="2.10.260.10">
    <property type="match status" value="1"/>
</dbReference>
<dbReference type="SMART" id="SM00966">
    <property type="entry name" value="SpoVT_AbrB"/>
    <property type="match status" value="1"/>
</dbReference>
<reference evidence="2 3" key="1">
    <citation type="submission" date="2016-11" db="EMBL/GenBank/DDBJ databases">
        <authorList>
            <person name="Varghese N."/>
            <person name="Submissions S."/>
        </authorList>
    </citation>
    <scope>NUCLEOTIDE SEQUENCE [LARGE SCALE GENOMIC DNA]</scope>
    <source>
        <strain evidence="2 3">DSM 15287</strain>
    </source>
</reference>
<dbReference type="SUPFAM" id="SSF89447">
    <property type="entry name" value="AbrB/MazE/MraZ-like"/>
    <property type="match status" value="1"/>
</dbReference>
<dbReference type="InterPro" id="IPR037914">
    <property type="entry name" value="SpoVT-AbrB_sf"/>
</dbReference>
<feature type="domain" description="SpoVT-AbrB" evidence="1">
    <location>
        <begin position="6"/>
        <end position="49"/>
    </location>
</feature>
<organism evidence="2 3">
    <name type="scientific">Propionispora hippei DSM 15287</name>
    <dbReference type="NCBI Taxonomy" id="1123003"/>
    <lineage>
        <taxon>Bacteria</taxon>
        <taxon>Bacillati</taxon>
        <taxon>Bacillota</taxon>
        <taxon>Negativicutes</taxon>
        <taxon>Selenomonadales</taxon>
        <taxon>Sporomusaceae</taxon>
        <taxon>Propionispora</taxon>
    </lineage>
</organism>
<sequence length="82" mass="9076">MEVDVVRIGNSKGIRIPASMLKQCGIDKKVTVSVDGNKITLTPSRLPRQGWAEACKKAASRIHEDDPVIYDDTIDLDKLEEP</sequence>
<accession>A0A1M6KE23</accession>
<dbReference type="EMBL" id="FQZD01000027">
    <property type="protein sequence ID" value="SHJ57204.1"/>
    <property type="molecule type" value="Genomic_DNA"/>
</dbReference>
<dbReference type="Pfam" id="PF04014">
    <property type="entry name" value="MazE_antitoxin"/>
    <property type="match status" value="1"/>
</dbReference>
<name>A0A1M6KE23_9FIRM</name>
<dbReference type="OrthoDB" id="9795766at2"/>
<gene>
    <name evidence="2" type="ORF">SAMN02745170_02827</name>
</gene>
<dbReference type="AlphaFoldDB" id="A0A1M6KE23"/>
<dbReference type="InterPro" id="IPR007159">
    <property type="entry name" value="SpoVT-AbrB_dom"/>
</dbReference>
<protein>
    <submittedName>
        <fullName evidence="2">Antitoxin MazE</fullName>
    </submittedName>
</protein>
<evidence type="ECO:0000259" key="1">
    <source>
        <dbReference type="SMART" id="SM00966"/>
    </source>
</evidence>
<dbReference type="Proteomes" id="UP000322917">
    <property type="component" value="Unassembled WGS sequence"/>
</dbReference>
<dbReference type="GO" id="GO:0003677">
    <property type="term" value="F:DNA binding"/>
    <property type="evidence" value="ECO:0007669"/>
    <property type="project" value="InterPro"/>
</dbReference>
<proteinExistence type="predicted"/>
<evidence type="ECO:0000313" key="3">
    <source>
        <dbReference type="Proteomes" id="UP000322917"/>
    </source>
</evidence>
<evidence type="ECO:0000313" key="2">
    <source>
        <dbReference type="EMBL" id="SHJ57204.1"/>
    </source>
</evidence>
<keyword evidence="3" id="KW-1185">Reference proteome</keyword>
<dbReference type="RefSeq" id="WP_149735506.1">
    <property type="nucleotide sequence ID" value="NZ_FQZD01000027.1"/>
</dbReference>